<evidence type="ECO:0000313" key="2">
    <source>
        <dbReference type="EMBL" id="SNY19327.1"/>
    </source>
</evidence>
<dbReference type="Proteomes" id="UP000219573">
    <property type="component" value="Unassembled WGS sequence"/>
</dbReference>
<evidence type="ECO:0000259" key="1">
    <source>
        <dbReference type="Pfam" id="PF18894"/>
    </source>
</evidence>
<protein>
    <recommendedName>
        <fullName evidence="1">Putative phage metallopeptidase domain-containing protein</fullName>
    </recommendedName>
</protein>
<dbReference type="EMBL" id="OBDZ01000005">
    <property type="protein sequence ID" value="SNY19327.1"/>
    <property type="molecule type" value="Genomic_DNA"/>
</dbReference>
<organism evidence="2 3">
    <name type="scientific">Orenia metallireducens</name>
    <dbReference type="NCBI Taxonomy" id="1413210"/>
    <lineage>
        <taxon>Bacteria</taxon>
        <taxon>Bacillati</taxon>
        <taxon>Bacillota</taxon>
        <taxon>Clostridia</taxon>
        <taxon>Halanaerobiales</taxon>
        <taxon>Halobacteroidaceae</taxon>
        <taxon>Orenia</taxon>
    </lineage>
</organism>
<keyword evidence="3" id="KW-1185">Reference proteome</keyword>
<dbReference type="Pfam" id="PF18894">
    <property type="entry name" value="PhageMetallopep"/>
    <property type="match status" value="1"/>
</dbReference>
<accession>A0A285G704</accession>
<proteinExistence type="predicted"/>
<dbReference type="RefSeq" id="WP_097016933.1">
    <property type="nucleotide sequence ID" value="NZ_OBDZ01000005.1"/>
</dbReference>
<evidence type="ECO:0000313" key="3">
    <source>
        <dbReference type="Proteomes" id="UP000219573"/>
    </source>
</evidence>
<reference evidence="3" key="1">
    <citation type="submission" date="2017-09" db="EMBL/GenBank/DDBJ databases">
        <authorList>
            <person name="Varghese N."/>
            <person name="Submissions S."/>
        </authorList>
    </citation>
    <scope>NUCLEOTIDE SEQUENCE [LARGE SCALE GENOMIC DNA]</scope>
    <source>
        <strain evidence="3">MSL47</strain>
    </source>
</reference>
<dbReference type="AlphaFoldDB" id="A0A285G704"/>
<sequence>MAEYIKDDGAIKAIADKVIKESFPKFSNIKIAYQFIDKARNSKGRTIYAEANKIPGKLDNYIDYDLIITVAEDKWAAAEHQKTREAIIDDVLRTIHLEGKEGTEVFPRRLADDYYQLSNGKKVKGLKEAGEAQAKICDYDIKIYDYDIQANSKNFEKYGAWREDLAAMKQTVMQPGLPKMRVVND</sequence>
<feature type="domain" description="Putative phage metallopeptidase" evidence="1">
    <location>
        <begin position="3"/>
        <end position="124"/>
    </location>
</feature>
<name>A0A285G704_9FIRM</name>
<gene>
    <name evidence="2" type="ORF">SAMN06265827_105101</name>
</gene>
<dbReference type="InterPro" id="IPR043998">
    <property type="entry name" value="Put_Metallopep"/>
</dbReference>